<proteinExistence type="predicted"/>
<dbReference type="EMBL" id="FNVN01000001">
    <property type="protein sequence ID" value="SEG05532.1"/>
    <property type="molecule type" value="Genomic_DNA"/>
</dbReference>
<evidence type="ECO:0000256" key="1">
    <source>
        <dbReference type="SAM" id="MobiDB-lite"/>
    </source>
</evidence>
<organism evidence="3 4">
    <name type="scientific">Halobellus limi</name>
    <dbReference type="NCBI Taxonomy" id="699433"/>
    <lineage>
        <taxon>Archaea</taxon>
        <taxon>Methanobacteriati</taxon>
        <taxon>Methanobacteriota</taxon>
        <taxon>Stenosarchaea group</taxon>
        <taxon>Halobacteria</taxon>
        <taxon>Halobacteriales</taxon>
        <taxon>Haloferacaceae</taxon>
        <taxon>Halobellus</taxon>
    </lineage>
</organism>
<name>A0A1H5X158_9EURY</name>
<dbReference type="AlphaFoldDB" id="A0A1H5X158"/>
<dbReference type="OrthoDB" id="202775at2157"/>
<feature type="region of interest" description="Disordered" evidence="1">
    <location>
        <begin position="135"/>
        <end position="157"/>
    </location>
</feature>
<evidence type="ECO:0000313" key="3">
    <source>
        <dbReference type="EMBL" id="SEG05532.1"/>
    </source>
</evidence>
<reference evidence="3 4" key="1">
    <citation type="submission" date="2016-10" db="EMBL/GenBank/DDBJ databases">
        <authorList>
            <person name="de Groot N.N."/>
        </authorList>
    </citation>
    <scope>NUCLEOTIDE SEQUENCE [LARGE SCALE GENOMIC DNA]</scope>
    <source>
        <strain evidence="3 4">CGMCC 1.10331</strain>
    </source>
</reference>
<dbReference type="EMBL" id="CP031311">
    <property type="protein sequence ID" value="QCC46281.1"/>
    <property type="molecule type" value="Genomic_DNA"/>
</dbReference>
<dbReference type="Proteomes" id="UP000236740">
    <property type="component" value="Unassembled WGS sequence"/>
</dbReference>
<dbReference type="Proteomes" id="UP000296733">
    <property type="component" value="Chromosome"/>
</dbReference>
<dbReference type="GeneID" id="39856520"/>
<dbReference type="RefSeq" id="WP_103991121.1">
    <property type="nucleotide sequence ID" value="NZ_CP031311.1"/>
</dbReference>
<dbReference type="PROSITE" id="PS51318">
    <property type="entry name" value="TAT"/>
    <property type="match status" value="1"/>
</dbReference>
<evidence type="ECO:0000313" key="2">
    <source>
        <dbReference type="EMBL" id="QCC46281.1"/>
    </source>
</evidence>
<reference evidence="2 5" key="2">
    <citation type="journal article" date="2019" name="Nat. Commun.">
        <title>A new type of DNA phosphorothioation-based antiviral system in archaea.</title>
        <authorList>
            <person name="Xiong L."/>
            <person name="Liu S."/>
            <person name="Chen S."/>
            <person name="Xiao Y."/>
            <person name="Zhu B."/>
            <person name="Gao Y."/>
            <person name="Zhang Y."/>
            <person name="Chen B."/>
            <person name="Luo J."/>
            <person name="Deng Z."/>
            <person name="Chen X."/>
            <person name="Wang L."/>
            <person name="Chen S."/>
        </authorList>
    </citation>
    <scope>NUCLEOTIDE SEQUENCE [LARGE SCALE GENOMIC DNA]</scope>
    <source>
        <strain evidence="2 5">CGMCC 1.10331</strain>
    </source>
</reference>
<protein>
    <submittedName>
        <fullName evidence="3">Uncharacterized protein</fullName>
    </submittedName>
</protein>
<keyword evidence="4" id="KW-1185">Reference proteome</keyword>
<dbReference type="KEGG" id="hlm:DV707_00495"/>
<evidence type="ECO:0000313" key="4">
    <source>
        <dbReference type="Proteomes" id="UP000236740"/>
    </source>
</evidence>
<gene>
    <name evidence="2" type="ORF">DV707_00495</name>
    <name evidence="3" type="ORF">SAMN04488133_1464</name>
</gene>
<accession>A0A1H5X158</accession>
<evidence type="ECO:0000313" key="5">
    <source>
        <dbReference type="Proteomes" id="UP000296733"/>
    </source>
</evidence>
<sequence length="269" mass="27953">MTLTRRELLTGIGGGALAVGGLSLRRDAPRFSQYTYAAPDDDTDDRRLRIAWYEKYNGGSVANHAGTNDGLETTLDPDSGPAYVDEAAFVTDATGPVLSVGNVLPGDAGTLVVGLEVVDDGGAEPLDVWFRASLTDDGENGVNGPERAAGDTTESDGELDEDAVVEMWLDGSPLGSCNGVREFDETLESPLVSPSPFAEAFAPTADAGDDEGLLAIECLAPGSLRCVALRWELPVETGNRSQGDSLGFDFSFVGGACDGDSPFLVGGAQ</sequence>
<dbReference type="InterPro" id="IPR006311">
    <property type="entry name" value="TAT_signal"/>
</dbReference>